<organism evidence="1">
    <name type="scientific">Brugia malayi</name>
    <name type="common">Filarial nematode worm</name>
    <dbReference type="NCBI Taxonomy" id="6279"/>
    <lineage>
        <taxon>Eukaryota</taxon>
        <taxon>Metazoa</taxon>
        <taxon>Ecdysozoa</taxon>
        <taxon>Nematoda</taxon>
        <taxon>Chromadorea</taxon>
        <taxon>Rhabditida</taxon>
        <taxon>Spirurina</taxon>
        <taxon>Spiruromorpha</taxon>
        <taxon>Filarioidea</taxon>
        <taxon>Onchocercidae</taxon>
        <taxon>Brugia</taxon>
    </lineage>
</organism>
<reference evidence="1" key="1">
    <citation type="journal article" date="2007" name="Science">
        <title>Draft genome of the filarial nematode parasite Brugia malayi.</title>
        <authorList>
            <person name="Ghedin E."/>
            <person name="Wang S."/>
            <person name="Spiro D."/>
            <person name="Caler E."/>
            <person name="Zhao Q."/>
            <person name="Crabtree J."/>
            <person name="Allen J.E."/>
            <person name="Delcher A.L."/>
            <person name="Guiliano D.B."/>
            <person name="Miranda-Saavedra D."/>
            <person name="Angiuoli S.V."/>
            <person name="Creasy T."/>
            <person name="Amedeo P."/>
            <person name="Haas B."/>
            <person name="El-Sayed N.M."/>
            <person name="Wortman J.R."/>
            <person name="Feldblyum T."/>
            <person name="Tallon L."/>
            <person name="Schatz M."/>
            <person name="Shumway M."/>
            <person name="Koo H."/>
            <person name="Salzberg S.L."/>
            <person name="Schobel S."/>
            <person name="Pertea M."/>
            <person name="Pop M."/>
            <person name="White O."/>
            <person name="Barton G.J."/>
            <person name="Carlow C.K."/>
            <person name="Crawford M.J."/>
            <person name="Daub J."/>
            <person name="Dimmic M.W."/>
            <person name="Estes C.F."/>
            <person name="Foster J.M."/>
            <person name="Ganatra M."/>
            <person name="Gregory W.F."/>
            <person name="Johnson N.M."/>
            <person name="Jin J."/>
            <person name="Komuniecki R."/>
            <person name="Korf I."/>
            <person name="Kumar S."/>
            <person name="Laney S."/>
            <person name="Li B.W."/>
            <person name="Li W."/>
            <person name="Lindblom T.H."/>
            <person name="Lustigman S."/>
            <person name="Ma D."/>
            <person name="Maina C.V."/>
            <person name="Martin D.M."/>
            <person name="McCarter J.P."/>
            <person name="McReynolds L."/>
            <person name="Mitreva M."/>
            <person name="Nutman T.B."/>
            <person name="Parkinson J."/>
            <person name="Peregrin-Alvarez J.M."/>
            <person name="Poole C."/>
            <person name="Ren Q."/>
            <person name="Saunders L."/>
            <person name="Sluder A.E."/>
            <person name="Smith K."/>
            <person name="Stanke M."/>
            <person name="Unnasch T.R."/>
            <person name="Ware J."/>
            <person name="Wei A.D."/>
            <person name="Weil G."/>
            <person name="Williams D.J."/>
            <person name="Zhang Y."/>
            <person name="Williams S.A."/>
            <person name="Fraser-Liggett C."/>
            <person name="Slatko B."/>
            <person name="Blaxter M.L."/>
            <person name="Scott A.L."/>
        </authorList>
    </citation>
    <scope>NUCLEOTIDE SEQUENCE [LARGE SCALE GENOMIC DNA]</scope>
</reference>
<proteinExistence type="predicted"/>
<gene>
    <name evidence="1" type="ORF">Bm1_53025</name>
</gene>
<protein>
    <submittedName>
        <fullName evidence="1">Uncharacterized protein</fullName>
    </submittedName>
</protein>
<accession>A8QDQ1</accession>
<name>A8QDQ1_BRUMA</name>
<dbReference type="EMBL" id="DS239431">
    <property type="protein sequence ID" value="EDP29632.1"/>
    <property type="molecule type" value="Genomic_DNA"/>
</dbReference>
<dbReference type="AlphaFoldDB" id="A8QDQ1"/>
<sequence length="51" mass="6089">MPQQIFGLLFVDKSNNREKGNEKKKTMISDFFFFLVFDRKTESKKLKNIVC</sequence>
<evidence type="ECO:0000313" key="1">
    <source>
        <dbReference type="EMBL" id="EDP29632.1"/>
    </source>
</evidence>